<dbReference type="AlphaFoldDB" id="A0A2W5LQJ6"/>
<sequence>MPSRPIRLRTAPTQAPAAALTGLLLAVAAGGVQAGTAATLRIGGGTLYVPGTIANAEVLAEGGTLAGDGSVLGAVVLGAGGALAPGPLAGAGTISAASLNWQPGAGVRHRLGSGDADSDHTALSGTLTRSGSGAYLFAFDDADTLPTAGTTYTLMSFAAQSGFSASDFSYSYSGAAPALNGEFVLTDGALLFHVTSLPVGLQSFTVD</sequence>
<comment type="caution">
    <text evidence="1">The sequence shown here is derived from an EMBL/GenBank/DDBJ whole genome shotgun (WGS) entry which is preliminary data.</text>
</comment>
<evidence type="ECO:0000313" key="2">
    <source>
        <dbReference type="Proteomes" id="UP000249046"/>
    </source>
</evidence>
<dbReference type="EMBL" id="QFPO01000026">
    <property type="protein sequence ID" value="PZQ09577.1"/>
    <property type="molecule type" value="Genomic_DNA"/>
</dbReference>
<dbReference type="Proteomes" id="UP000249046">
    <property type="component" value="Unassembled WGS sequence"/>
</dbReference>
<protein>
    <submittedName>
        <fullName evidence="1">Uncharacterized protein</fullName>
    </submittedName>
</protein>
<gene>
    <name evidence="1" type="ORF">DI564_17470</name>
</gene>
<proteinExistence type="predicted"/>
<name>A0A2W5LQJ6_9GAMM</name>
<evidence type="ECO:0000313" key="1">
    <source>
        <dbReference type="EMBL" id="PZQ09577.1"/>
    </source>
</evidence>
<reference evidence="1 2" key="1">
    <citation type="submission" date="2017-08" db="EMBL/GenBank/DDBJ databases">
        <title>Infants hospitalized years apart are colonized by the same room-sourced microbial strains.</title>
        <authorList>
            <person name="Brooks B."/>
            <person name="Olm M.R."/>
            <person name="Firek B.A."/>
            <person name="Baker R."/>
            <person name="Thomas B.C."/>
            <person name="Morowitz M.J."/>
            <person name="Banfield J.F."/>
        </authorList>
    </citation>
    <scope>NUCLEOTIDE SEQUENCE [LARGE SCALE GENOMIC DNA]</scope>
    <source>
        <strain evidence="1">S2_005_003_R2_42</strain>
    </source>
</reference>
<accession>A0A2W5LQJ6</accession>
<organism evidence="1 2">
    <name type="scientific">Rhodanobacter denitrificans</name>
    <dbReference type="NCBI Taxonomy" id="666685"/>
    <lineage>
        <taxon>Bacteria</taxon>
        <taxon>Pseudomonadati</taxon>
        <taxon>Pseudomonadota</taxon>
        <taxon>Gammaproteobacteria</taxon>
        <taxon>Lysobacterales</taxon>
        <taxon>Rhodanobacteraceae</taxon>
        <taxon>Rhodanobacter</taxon>
    </lineage>
</organism>